<evidence type="ECO:0000313" key="7">
    <source>
        <dbReference type="Proteomes" id="UP000295765"/>
    </source>
</evidence>
<dbReference type="PROSITE" id="PS51635">
    <property type="entry name" value="PNPLA"/>
    <property type="match status" value="1"/>
</dbReference>
<feature type="short sequence motif" description="DGA/G" evidence="4">
    <location>
        <begin position="202"/>
        <end position="204"/>
    </location>
</feature>
<evidence type="ECO:0000256" key="3">
    <source>
        <dbReference type="ARBA" id="ARBA00023098"/>
    </source>
</evidence>
<evidence type="ECO:0000256" key="2">
    <source>
        <dbReference type="ARBA" id="ARBA00022963"/>
    </source>
</evidence>
<dbReference type="PANTHER" id="PTHR14226:SF57">
    <property type="entry name" value="BLR7027 PROTEIN"/>
    <property type="match status" value="1"/>
</dbReference>
<dbReference type="Pfam" id="PF12536">
    <property type="entry name" value="DUF3734"/>
    <property type="match status" value="1"/>
</dbReference>
<feature type="domain" description="PNPLA" evidence="5">
    <location>
        <begin position="11"/>
        <end position="215"/>
    </location>
</feature>
<dbReference type="InterPro" id="IPR050301">
    <property type="entry name" value="NTE"/>
</dbReference>
<protein>
    <submittedName>
        <fullName evidence="6">NTE family protein</fullName>
    </submittedName>
</protein>
<keyword evidence="1 4" id="KW-0378">Hydrolase</keyword>
<keyword evidence="3 4" id="KW-0443">Lipid metabolism</keyword>
<evidence type="ECO:0000256" key="1">
    <source>
        <dbReference type="ARBA" id="ARBA00022801"/>
    </source>
</evidence>
<dbReference type="GO" id="GO:0016787">
    <property type="term" value="F:hydrolase activity"/>
    <property type="evidence" value="ECO:0007669"/>
    <property type="project" value="UniProtKB-UniRule"/>
</dbReference>
<organism evidence="6 7">
    <name type="scientific">Plasticicumulans lactativorans</name>
    <dbReference type="NCBI Taxonomy" id="1133106"/>
    <lineage>
        <taxon>Bacteria</taxon>
        <taxon>Pseudomonadati</taxon>
        <taxon>Pseudomonadota</taxon>
        <taxon>Gammaproteobacteria</taxon>
        <taxon>Candidatus Competibacteraceae</taxon>
        <taxon>Plasticicumulans</taxon>
    </lineage>
</organism>
<feature type="active site" description="Proton acceptor" evidence="4">
    <location>
        <position position="202"/>
    </location>
</feature>
<comment type="caution">
    <text evidence="6">The sequence shown here is derived from an EMBL/GenBank/DDBJ whole genome shotgun (WGS) entry which is preliminary data.</text>
</comment>
<gene>
    <name evidence="6" type="ORF">EV699_1339</name>
</gene>
<proteinExistence type="predicted"/>
<keyword evidence="7" id="KW-1185">Reference proteome</keyword>
<evidence type="ECO:0000313" key="6">
    <source>
        <dbReference type="EMBL" id="TCO76328.1"/>
    </source>
</evidence>
<dbReference type="EMBL" id="SLWY01000033">
    <property type="protein sequence ID" value="TCO76328.1"/>
    <property type="molecule type" value="Genomic_DNA"/>
</dbReference>
<sequence>MNASGDRQVILVLQGGGALGAYHIGACKALAEAGYEPDWVTGISIGAINACIVAGNPPAQRLAALEALWQDISRPDGWGEVLSGPALRLFNTGSAMEALLVGQPNFFVPRVPNPLFAPTGTVEATSFYDTSPLRDTLLRHADFARINARTTRLSLGATRVTTGELVFFDNARQPLAPEHVMASGSLPPGFPATAVDGELYWDGGCVSNTPLEAVLHDPPAGDALVFMIDLWNPCGPAPGSIDEVTWRQKQIQYASRTTHHIEVVARQFNLQRRVALAGAAPADPAVPDAPDLVSGRLDIVHVVYQPSAEEVSNSDAEFSRPSIERRSAAGYHDMHAALAQAPWTVKHAAAVGSMVHRFTAGAMSSRVY</sequence>
<dbReference type="Pfam" id="PF01734">
    <property type="entry name" value="Patatin"/>
    <property type="match status" value="1"/>
</dbReference>
<dbReference type="InterPro" id="IPR021095">
    <property type="entry name" value="DUF3734"/>
</dbReference>
<dbReference type="Gene3D" id="3.40.1090.10">
    <property type="entry name" value="Cytosolic phospholipase A2 catalytic domain"/>
    <property type="match status" value="2"/>
</dbReference>
<name>A0A4R2L197_9GAMM</name>
<reference evidence="6 7" key="1">
    <citation type="submission" date="2019-03" db="EMBL/GenBank/DDBJ databases">
        <title>Genomic Encyclopedia of Type Strains, Phase IV (KMG-IV): sequencing the most valuable type-strain genomes for metagenomic binning, comparative biology and taxonomic classification.</title>
        <authorList>
            <person name="Goeker M."/>
        </authorList>
    </citation>
    <scope>NUCLEOTIDE SEQUENCE [LARGE SCALE GENOMIC DNA]</scope>
    <source>
        <strain evidence="6 7">DSM 25287</strain>
    </source>
</reference>
<dbReference type="InterPro" id="IPR002641">
    <property type="entry name" value="PNPLA_dom"/>
</dbReference>
<dbReference type="PANTHER" id="PTHR14226">
    <property type="entry name" value="NEUROPATHY TARGET ESTERASE/SWISS CHEESE D.MELANOGASTER"/>
    <property type="match status" value="1"/>
</dbReference>
<dbReference type="GO" id="GO:0016042">
    <property type="term" value="P:lipid catabolic process"/>
    <property type="evidence" value="ECO:0007669"/>
    <property type="project" value="UniProtKB-UniRule"/>
</dbReference>
<keyword evidence="2 4" id="KW-0442">Lipid degradation</keyword>
<evidence type="ECO:0000259" key="5">
    <source>
        <dbReference type="PROSITE" id="PS51635"/>
    </source>
</evidence>
<dbReference type="SUPFAM" id="SSF52151">
    <property type="entry name" value="FabD/lysophospholipase-like"/>
    <property type="match status" value="1"/>
</dbReference>
<dbReference type="RefSeq" id="WP_165904209.1">
    <property type="nucleotide sequence ID" value="NZ_SLWY01000033.1"/>
</dbReference>
<dbReference type="CDD" id="cd07209">
    <property type="entry name" value="Pat_hypo_Ecoli_Z1214_like"/>
    <property type="match status" value="1"/>
</dbReference>
<feature type="short sequence motif" description="GXGXXG" evidence="4">
    <location>
        <begin position="15"/>
        <end position="20"/>
    </location>
</feature>
<evidence type="ECO:0000256" key="4">
    <source>
        <dbReference type="PROSITE-ProRule" id="PRU01161"/>
    </source>
</evidence>
<accession>A0A4R2L197</accession>
<dbReference type="AlphaFoldDB" id="A0A4R2L197"/>
<dbReference type="InterPro" id="IPR016035">
    <property type="entry name" value="Acyl_Trfase/lysoPLipase"/>
</dbReference>
<feature type="active site" description="Nucleophile" evidence="4">
    <location>
        <position position="44"/>
    </location>
</feature>
<feature type="short sequence motif" description="GXSXG" evidence="4">
    <location>
        <begin position="42"/>
        <end position="46"/>
    </location>
</feature>
<dbReference type="Proteomes" id="UP000295765">
    <property type="component" value="Unassembled WGS sequence"/>
</dbReference>